<dbReference type="AlphaFoldDB" id="A0AAJ7WNA3"/>
<gene>
    <name evidence="8" type="primary">LOC116939605</name>
</gene>
<sequence length="341" mass="39455">MRAQLRFSRRCDDAQSSLGSGGIRFLSVGSDDRLSTRLRKTPEYSGMQRPGMKLVNGVPMLDFLADKWSCVEQLQARSDDLVIATYPKAGTTWMQEIVDLVINATDLAHNRRATIDDRMIFMEWSCGPGEPPELRSGVELLDEFPSPRVIKTHVPYKLFPSSFWAKDCKVIYVARNAKDNAVSYFHFDRMNRQQPEPGSWEEYLPRFVAGSVPWGSWYDHVTGWWNARENHRILYFFYEDMKENPLREVSRVADFIERPLSERQLQEVVRLSSFSVMKNNPMSNYSHLPPALMDQTVSPFMRKGEVGDWKNHFSASQLEEFEQDYSKKMPADGPSFRDTLP</sequence>
<name>A0AAJ7WNA3_PETMA</name>
<dbReference type="InterPro" id="IPR027417">
    <property type="entry name" value="P-loop_NTPase"/>
</dbReference>
<dbReference type="Gene3D" id="3.40.50.300">
    <property type="entry name" value="P-loop containing nucleotide triphosphate hydrolases"/>
    <property type="match status" value="1"/>
</dbReference>
<evidence type="ECO:0000256" key="3">
    <source>
        <dbReference type="ARBA" id="ARBA00022490"/>
    </source>
</evidence>
<dbReference type="EC" id="2.8.2.-" evidence="5"/>
<comment type="subcellular location">
    <subcellularLocation>
        <location evidence="1">Cytoplasm</location>
    </subcellularLocation>
</comment>
<dbReference type="Proteomes" id="UP001318040">
    <property type="component" value="Chromosome 6"/>
</dbReference>
<feature type="domain" description="Sulfotransferase" evidence="6">
    <location>
        <begin position="79"/>
        <end position="329"/>
    </location>
</feature>
<dbReference type="PANTHER" id="PTHR11783">
    <property type="entry name" value="SULFOTRANSFERASE SULT"/>
    <property type="match status" value="1"/>
</dbReference>
<accession>A0AAJ7WNA3</accession>
<organism evidence="7 8">
    <name type="scientific">Petromyzon marinus</name>
    <name type="common">Sea lamprey</name>
    <dbReference type="NCBI Taxonomy" id="7757"/>
    <lineage>
        <taxon>Eukaryota</taxon>
        <taxon>Metazoa</taxon>
        <taxon>Chordata</taxon>
        <taxon>Craniata</taxon>
        <taxon>Vertebrata</taxon>
        <taxon>Cyclostomata</taxon>
        <taxon>Hyperoartia</taxon>
        <taxon>Petromyzontiformes</taxon>
        <taxon>Petromyzontidae</taxon>
        <taxon>Petromyzon</taxon>
    </lineage>
</organism>
<evidence type="ECO:0000256" key="4">
    <source>
        <dbReference type="ARBA" id="ARBA00022679"/>
    </source>
</evidence>
<dbReference type="KEGG" id="pmrn:116939605"/>
<dbReference type="FunFam" id="3.40.50.300:FF:000433">
    <property type="entry name" value="Estrogen sulfotransferase"/>
    <property type="match status" value="1"/>
</dbReference>
<reference evidence="8" key="1">
    <citation type="submission" date="2025-08" db="UniProtKB">
        <authorList>
            <consortium name="RefSeq"/>
        </authorList>
    </citation>
    <scope>IDENTIFICATION</scope>
    <source>
        <tissue evidence="8">Sperm</tissue>
    </source>
</reference>
<keyword evidence="3" id="KW-0963">Cytoplasm</keyword>
<keyword evidence="7" id="KW-1185">Reference proteome</keyword>
<dbReference type="InterPro" id="IPR000863">
    <property type="entry name" value="Sulfotransferase_dom"/>
</dbReference>
<dbReference type="RefSeq" id="XP_032804094.1">
    <property type="nucleotide sequence ID" value="XM_032948203.1"/>
</dbReference>
<dbReference type="GO" id="GO:0005737">
    <property type="term" value="C:cytoplasm"/>
    <property type="evidence" value="ECO:0007669"/>
    <property type="project" value="UniProtKB-SubCell"/>
</dbReference>
<proteinExistence type="inferred from homology"/>
<comment type="similarity">
    <text evidence="2 5">Belongs to the sulfotransferase 1 family.</text>
</comment>
<evidence type="ECO:0000259" key="6">
    <source>
        <dbReference type="Pfam" id="PF00685"/>
    </source>
</evidence>
<evidence type="ECO:0000256" key="5">
    <source>
        <dbReference type="RuleBase" id="RU361155"/>
    </source>
</evidence>
<evidence type="ECO:0000256" key="1">
    <source>
        <dbReference type="ARBA" id="ARBA00004496"/>
    </source>
</evidence>
<dbReference type="SUPFAM" id="SSF52540">
    <property type="entry name" value="P-loop containing nucleoside triphosphate hydrolases"/>
    <property type="match status" value="1"/>
</dbReference>
<protein>
    <recommendedName>
        <fullName evidence="5">Sulfotransferase</fullName>
        <ecNumber evidence="5">2.8.2.-</ecNumber>
    </recommendedName>
</protein>
<keyword evidence="4 5" id="KW-0808">Transferase</keyword>
<dbReference type="Pfam" id="PF00685">
    <property type="entry name" value="Sulfotransfer_1"/>
    <property type="match status" value="1"/>
</dbReference>
<evidence type="ECO:0000313" key="7">
    <source>
        <dbReference type="Proteomes" id="UP001318040"/>
    </source>
</evidence>
<evidence type="ECO:0000313" key="8">
    <source>
        <dbReference type="RefSeq" id="XP_032804094.1"/>
    </source>
</evidence>
<dbReference type="GO" id="GO:0008146">
    <property type="term" value="F:sulfotransferase activity"/>
    <property type="evidence" value="ECO:0007669"/>
    <property type="project" value="InterPro"/>
</dbReference>
<evidence type="ECO:0000256" key="2">
    <source>
        <dbReference type="ARBA" id="ARBA00005771"/>
    </source>
</evidence>